<dbReference type="FunFam" id="1.10.10.440:FF:000013">
    <property type="entry name" value="pre-mRNA-processing protein 40A isoform X1"/>
    <property type="match status" value="1"/>
</dbReference>
<comment type="function">
    <text evidence="6">Binds the phosphorylated C-terminal domain (CTD) of the largest subunit of RNA polymerase II and functions as a scaffold for RNA processing machineries. May be involved in pre-mRNA splicing.</text>
</comment>
<feature type="domain" description="WW" evidence="11">
    <location>
        <begin position="162"/>
        <end position="195"/>
    </location>
</feature>
<evidence type="ECO:0000259" key="11">
    <source>
        <dbReference type="PROSITE" id="PS50020"/>
    </source>
</evidence>
<dbReference type="FunFam" id="1.10.10.440:FF:000024">
    <property type="entry name" value="Pre-mRNA-processing protein 40A"/>
    <property type="match status" value="1"/>
</dbReference>
<organism evidence="13 14">
    <name type="scientific">Linum tenue</name>
    <dbReference type="NCBI Taxonomy" id="586396"/>
    <lineage>
        <taxon>Eukaryota</taxon>
        <taxon>Viridiplantae</taxon>
        <taxon>Streptophyta</taxon>
        <taxon>Embryophyta</taxon>
        <taxon>Tracheophyta</taxon>
        <taxon>Spermatophyta</taxon>
        <taxon>Magnoliopsida</taxon>
        <taxon>eudicotyledons</taxon>
        <taxon>Gunneridae</taxon>
        <taxon>Pentapetalae</taxon>
        <taxon>rosids</taxon>
        <taxon>fabids</taxon>
        <taxon>Malpighiales</taxon>
        <taxon>Linaceae</taxon>
        <taxon>Linum</taxon>
    </lineage>
</organism>
<keyword evidence="9" id="KW-0175">Coiled coil</keyword>
<dbReference type="SUPFAM" id="SSF81698">
    <property type="entry name" value="FF domain"/>
    <property type="match status" value="5"/>
</dbReference>
<feature type="region of interest" description="Disordered" evidence="10">
    <location>
        <begin position="360"/>
        <end position="412"/>
    </location>
</feature>
<comment type="subcellular location">
    <subcellularLocation>
        <location evidence="1">Nucleus</location>
    </subcellularLocation>
</comment>
<feature type="compositionally biased region" description="Acidic residues" evidence="10">
    <location>
        <begin position="912"/>
        <end position="927"/>
    </location>
</feature>
<comment type="similarity">
    <text evidence="7">Belongs to the PRPF40 family.</text>
</comment>
<feature type="compositionally biased region" description="Low complexity" evidence="10">
    <location>
        <begin position="139"/>
        <end position="151"/>
    </location>
</feature>
<dbReference type="InterPro" id="IPR001202">
    <property type="entry name" value="WW_dom"/>
</dbReference>
<dbReference type="AlphaFoldDB" id="A0AAV0P0X5"/>
<evidence type="ECO:0000256" key="5">
    <source>
        <dbReference type="ARBA" id="ARBA00023242"/>
    </source>
</evidence>
<dbReference type="GO" id="GO:0071004">
    <property type="term" value="C:U2-type prespliceosome"/>
    <property type="evidence" value="ECO:0007669"/>
    <property type="project" value="TreeGrafter"/>
</dbReference>
<evidence type="ECO:0000256" key="1">
    <source>
        <dbReference type="ARBA" id="ARBA00004123"/>
    </source>
</evidence>
<keyword evidence="2" id="KW-0507">mRNA processing</keyword>
<feature type="compositionally biased region" description="Polar residues" evidence="10">
    <location>
        <begin position="305"/>
        <end position="327"/>
    </location>
</feature>
<dbReference type="Gene3D" id="1.10.10.440">
    <property type="entry name" value="FF domain"/>
    <property type="match status" value="5"/>
</dbReference>
<dbReference type="Gene3D" id="2.20.70.10">
    <property type="match status" value="2"/>
</dbReference>
<feature type="compositionally biased region" description="Polar residues" evidence="10">
    <location>
        <begin position="15"/>
        <end position="36"/>
    </location>
</feature>
<gene>
    <name evidence="13" type="ORF">LITE_LOCUS36187</name>
</gene>
<feature type="region of interest" description="Disordered" evidence="10">
    <location>
        <begin position="764"/>
        <end position="927"/>
    </location>
</feature>
<comment type="caution">
    <text evidence="13">The sequence shown here is derived from an EMBL/GenBank/DDBJ whole genome shotgun (WGS) entry which is preliminary data.</text>
</comment>
<keyword evidence="5" id="KW-0539">Nucleus</keyword>
<evidence type="ECO:0000313" key="14">
    <source>
        <dbReference type="Proteomes" id="UP001154282"/>
    </source>
</evidence>
<dbReference type="PANTHER" id="PTHR11864">
    <property type="entry name" value="PRE-MRNA-PROCESSING PROTEIN PRP40"/>
    <property type="match status" value="1"/>
</dbReference>
<accession>A0AAV0P0X5</accession>
<dbReference type="PANTHER" id="PTHR11864:SF0">
    <property type="entry name" value="PRP40 PRE-MRNA PROCESSING FACTOR 40 HOMOLOG A (YEAST)"/>
    <property type="match status" value="1"/>
</dbReference>
<dbReference type="InterPro" id="IPR039726">
    <property type="entry name" value="Prp40-like"/>
</dbReference>
<feature type="domain" description="WW" evidence="11">
    <location>
        <begin position="203"/>
        <end position="236"/>
    </location>
</feature>
<feature type="compositionally biased region" description="Basic and acidic residues" evidence="10">
    <location>
        <begin position="168"/>
        <end position="178"/>
    </location>
</feature>
<keyword evidence="3" id="KW-0677">Repeat</keyword>
<dbReference type="CDD" id="cd00201">
    <property type="entry name" value="WW"/>
    <property type="match status" value="2"/>
</dbReference>
<feature type="domain" description="FF" evidence="12">
    <location>
        <begin position="543"/>
        <end position="604"/>
    </location>
</feature>
<evidence type="ECO:0008006" key="15">
    <source>
        <dbReference type="Google" id="ProtNLM"/>
    </source>
</evidence>
<dbReference type="SMART" id="SM00456">
    <property type="entry name" value="WW"/>
    <property type="match status" value="2"/>
</dbReference>
<dbReference type="GO" id="GO:0045292">
    <property type="term" value="P:mRNA cis splicing, via spliceosome"/>
    <property type="evidence" value="ECO:0007669"/>
    <property type="project" value="InterPro"/>
</dbReference>
<dbReference type="SUPFAM" id="SSF51045">
    <property type="entry name" value="WW domain"/>
    <property type="match status" value="2"/>
</dbReference>
<evidence type="ECO:0000256" key="7">
    <source>
        <dbReference type="ARBA" id="ARBA00061317"/>
    </source>
</evidence>
<dbReference type="Proteomes" id="UP001154282">
    <property type="component" value="Unassembled WGS sequence"/>
</dbReference>
<feature type="compositionally biased region" description="Polar residues" evidence="10">
    <location>
        <begin position="51"/>
        <end position="115"/>
    </location>
</feature>
<feature type="domain" description="FF" evidence="12">
    <location>
        <begin position="622"/>
        <end position="685"/>
    </location>
</feature>
<dbReference type="InterPro" id="IPR036517">
    <property type="entry name" value="FF_domain_sf"/>
</dbReference>
<feature type="region of interest" description="Disordered" evidence="10">
    <location>
        <begin position="242"/>
        <end position="266"/>
    </location>
</feature>
<dbReference type="PROSITE" id="PS50020">
    <property type="entry name" value="WW_DOMAIN_2"/>
    <property type="match status" value="2"/>
</dbReference>
<dbReference type="EMBL" id="CAMGYJ010000008">
    <property type="protein sequence ID" value="CAI0464435.1"/>
    <property type="molecule type" value="Genomic_DNA"/>
</dbReference>
<reference evidence="13" key="1">
    <citation type="submission" date="2022-08" db="EMBL/GenBank/DDBJ databases">
        <authorList>
            <person name="Gutierrez-Valencia J."/>
        </authorList>
    </citation>
    <scope>NUCLEOTIDE SEQUENCE</scope>
</reference>
<feature type="region of interest" description="Disordered" evidence="10">
    <location>
        <begin position="1"/>
        <end position="185"/>
    </location>
</feature>
<comment type="subunit">
    <text evidence="8">Interacts (via the WW domains) with the phosphorylated C-terminal domain of NRPB1 (via CTD domain).</text>
</comment>
<evidence type="ECO:0000256" key="6">
    <source>
        <dbReference type="ARBA" id="ARBA00056384"/>
    </source>
</evidence>
<keyword evidence="4" id="KW-0508">mRNA splicing</keyword>
<dbReference type="PROSITE" id="PS51676">
    <property type="entry name" value="FF"/>
    <property type="match status" value="4"/>
</dbReference>
<feature type="compositionally biased region" description="Basic and acidic residues" evidence="10">
    <location>
        <begin position="764"/>
        <end position="815"/>
    </location>
</feature>
<evidence type="ECO:0000256" key="9">
    <source>
        <dbReference type="SAM" id="Coils"/>
    </source>
</evidence>
<evidence type="ECO:0000256" key="10">
    <source>
        <dbReference type="SAM" id="MobiDB-lite"/>
    </source>
</evidence>
<dbReference type="GO" id="GO:0005685">
    <property type="term" value="C:U1 snRNP"/>
    <property type="evidence" value="ECO:0007669"/>
    <property type="project" value="TreeGrafter"/>
</dbReference>
<evidence type="ECO:0000259" key="12">
    <source>
        <dbReference type="PROSITE" id="PS51676"/>
    </source>
</evidence>
<feature type="compositionally biased region" description="Polar residues" evidence="10">
    <location>
        <begin position="152"/>
        <end position="167"/>
    </location>
</feature>
<feature type="compositionally biased region" description="Polar residues" evidence="10">
    <location>
        <begin position="360"/>
        <end position="377"/>
    </location>
</feature>
<protein>
    <recommendedName>
        <fullName evidence="15">Pre-mRNA-processing protein 40A</fullName>
    </recommendedName>
</protein>
<feature type="region of interest" description="Disordered" evidence="10">
    <location>
        <begin position="301"/>
        <end position="348"/>
    </location>
</feature>
<dbReference type="PROSITE" id="PS01159">
    <property type="entry name" value="WW_DOMAIN_1"/>
    <property type="match status" value="1"/>
</dbReference>
<feature type="compositionally biased region" description="Basic residues" evidence="10">
    <location>
        <begin position="834"/>
        <end position="844"/>
    </location>
</feature>
<dbReference type="SMART" id="SM00441">
    <property type="entry name" value="FF"/>
    <property type="match status" value="5"/>
</dbReference>
<evidence type="ECO:0000313" key="13">
    <source>
        <dbReference type="EMBL" id="CAI0464435.1"/>
    </source>
</evidence>
<dbReference type="Pfam" id="PF01846">
    <property type="entry name" value="FF"/>
    <property type="match status" value="3"/>
</dbReference>
<name>A0AAV0P0X5_9ROSI</name>
<keyword evidence="14" id="KW-1185">Reference proteome</keyword>
<dbReference type="GO" id="GO:0003723">
    <property type="term" value="F:RNA binding"/>
    <property type="evidence" value="ECO:0007669"/>
    <property type="project" value="TreeGrafter"/>
</dbReference>
<evidence type="ECO:0000256" key="8">
    <source>
        <dbReference type="ARBA" id="ARBA00064817"/>
    </source>
</evidence>
<evidence type="ECO:0000256" key="4">
    <source>
        <dbReference type="ARBA" id="ARBA00023187"/>
    </source>
</evidence>
<feature type="domain" description="FF" evidence="12">
    <location>
        <begin position="415"/>
        <end position="469"/>
    </location>
</feature>
<dbReference type="GO" id="GO:0070063">
    <property type="term" value="F:RNA polymerase binding"/>
    <property type="evidence" value="ECO:0007669"/>
    <property type="project" value="UniProtKB-ARBA"/>
</dbReference>
<dbReference type="InterPro" id="IPR002713">
    <property type="entry name" value="FF_domain"/>
</dbReference>
<sequence>MPVASQQFHPVGQGIPSSNIGLHPAQGQQQHYSQPMHQLPPWSGQHGHLPPSSQAVPMQYMQQHRHLTASSTQPQQPVGASGVPFSSTYTFAPSFGQPQNTHVPSQYQPVPQAHTSVAPAGGQPWLPSASHGAPPVVPVQPTGQQPPVSSSDPATDGSSTGPQSAQDWQEHTAPDGRRYYYNKRTRQSSWEKPLDLMTPLERADASTVWKEFTTPEGKTYYYNKVTKQSKWSIPEELKLAREQAQHAAAHGARLETDVPSQGMSAAAGTISETANAANSTSSAVSVSIEVAASPSPVPAALAGASQMTSSGPSAAVAQSTTASNGAIPNSAVAMDSLPPDVPGTPGAAAAAVVNAKTTLPSNFDNASSQGISNSGDGSSRDNEESPKGTTAPAKSSDSLLEEKAKEDEPLVFANKQEAKSAFKALLESVNVQSDWSWEQTMREIVNDKRYGALRTLGERKQAFNEYLGQRKKIEAEERRARQKKAREEFSKMLEESTELTSSMKWSKALSLFENDERFKAVEKVRDREDLFDNYMVELERKEKEKAAEEHRSNVSEYRKFLESCDFIKVNSQWRKVQDRLEDDETCLRIEKLERLLIYQDYIRDLEREDEEQKKAYKEQQRRAERKNRDSFRKLLEGHVAAGTLTARTHWLDYCLKVKDLPEYEAVAANTSGSTPKELFEDVYEDLEKQISLITTWTFEDFKTAIAEDIDSQSISDINFEEIVTSSTWEESKPLIEDSQQYRAIGEESLSKEIFEEYIAHLQEKAKDKERKREEEKARKEKEKEEKERRKEKKEKEKEREREKDKGKERSMKKEDTDSENMDAVVSESHGHKDEKKKHRKRHHQSNNAAAADDISSDKDEIEEPSSRKSRRHGSDRSKRSRKRSYTPESDSESRHKKHKKERSRNSGHDELLELEDGEVGEDGEIGL</sequence>
<proteinExistence type="inferred from homology"/>
<dbReference type="Pfam" id="PF25432">
    <property type="entry name" value="FF_PRPF40A"/>
    <property type="match status" value="1"/>
</dbReference>
<evidence type="ECO:0000256" key="3">
    <source>
        <dbReference type="ARBA" id="ARBA00022737"/>
    </source>
</evidence>
<evidence type="ECO:0000256" key="2">
    <source>
        <dbReference type="ARBA" id="ARBA00022664"/>
    </source>
</evidence>
<feature type="coiled-coil region" evidence="9">
    <location>
        <begin position="598"/>
        <end position="626"/>
    </location>
</feature>
<feature type="domain" description="FF" evidence="12">
    <location>
        <begin position="482"/>
        <end position="537"/>
    </location>
</feature>
<dbReference type="InterPro" id="IPR036020">
    <property type="entry name" value="WW_dom_sf"/>
</dbReference>
<dbReference type="Pfam" id="PF00397">
    <property type="entry name" value="WW"/>
    <property type="match status" value="2"/>
</dbReference>